<organism evidence="1 2">
    <name type="scientific">Capsulimonas corticalis</name>
    <dbReference type="NCBI Taxonomy" id="2219043"/>
    <lineage>
        <taxon>Bacteria</taxon>
        <taxon>Bacillati</taxon>
        <taxon>Armatimonadota</taxon>
        <taxon>Armatimonadia</taxon>
        <taxon>Capsulimonadales</taxon>
        <taxon>Capsulimonadaceae</taxon>
        <taxon>Capsulimonas</taxon>
    </lineage>
</organism>
<gene>
    <name evidence="1" type="ORF">CCAX7_54750</name>
</gene>
<keyword evidence="2" id="KW-1185">Reference proteome</keyword>
<evidence type="ECO:0000313" key="1">
    <source>
        <dbReference type="EMBL" id="BDI33424.1"/>
    </source>
</evidence>
<sequence length="214" mass="23064">MGRPRKDAAKPPVAAKGGVAKADSPKVSASTVPGPKTLPSDIVTYIIDRLAQYAGPTEIRSEIMDLFGRDVPKATINRYNPNTVQGEKEMAEALKALFFERRARYLDRLDDIPIANPAVRLQKIQSVVDRCEINGNDVLLLQAAKQAAEERGGAYTNRRELTGKDGGAIALKNEPPVELSKLSEERFKLLESIYAEAGSGDLDTGTNPSGATSA</sequence>
<dbReference type="Pfam" id="PF10045">
    <property type="entry name" value="DUF2280"/>
    <property type="match status" value="1"/>
</dbReference>
<dbReference type="RefSeq" id="WP_119324829.1">
    <property type="nucleotide sequence ID" value="NZ_AP025739.1"/>
</dbReference>
<name>A0A402D5P7_9BACT</name>
<reference evidence="1 2" key="1">
    <citation type="journal article" date="2019" name="Int. J. Syst. Evol. Microbiol.">
        <title>Capsulimonas corticalis gen. nov., sp. nov., an aerobic capsulated bacterium, of a novel bacterial order, Capsulimonadales ord. nov., of the class Armatimonadia of the phylum Armatimonadetes.</title>
        <authorList>
            <person name="Li J."/>
            <person name="Kudo C."/>
            <person name="Tonouchi A."/>
        </authorList>
    </citation>
    <scope>NUCLEOTIDE SEQUENCE [LARGE SCALE GENOMIC DNA]</scope>
    <source>
        <strain evidence="1 2">AX-7</strain>
    </source>
</reference>
<dbReference type="Proteomes" id="UP000287394">
    <property type="component" value="Chromosome"/>
</dbReference>
<protein>
    <submittedName>
        <fullName evidence="1">Uncharacterized protein</fullName>
    </submittedName>
</protein>
<dbReference type="AlphaFoldDB" id="A0A402D5P7"/>
<dbReference type="KEGG" id="ccot:CCAX7_54750"/>
<proteinExistence type="predicted"/>
<dbReference type="OrthoDB" id="9813753at2"/>
<evidence type="ECO:0000313" key="2">
    <source>
        <dbReference type="Proteomes" id="UP000287394"/>
    </source>
</evidence>
<accession>A0A402D5P7</accession>
<dbReference type="EMBL" id="AP025739">
    <property type="protein sequence ID" value="BDI33424.1"/>
    <property type="molecule type" value="Genomic_DNA"/>
</dbReference>
<dbReference type="InterPro" id="IPR018738">
    <property type="entry name" value="DUF2280"/>
</dbReference>